<reference evidence="3 8" key="2">
    <citation type="submission" date="2016-11" db="EMBL/GenBank/DDBJ databases">
        <title>The potential of Streptococcus salivarius to inhibit the production of volatile sulphur compounds in the oral cavity.</title>
        <authorList>
            <person name="Sun L."/>
            <person name="Li Z."/>
            <person name="Jin D."/>
            <person name="Zhao H."/>
        </authorList>
    </citation>
    <scope>NUCLEOTIDE SEQUENCE [LARGE SCALE GENOMIC DNA]</scope>
    <source>
        <strain evidence="3 8">ICDC2</strain>
    </source>
</reference>
<protein>
    <submittedName>
        <fullName evidence="1">Uncharacterized protein</fullName>
    </submittedName>
</protein>
<accession>A0A074IY49</accession>
<evidence type="ECO:0000313" key="1">
    <source>
        <dbReference type="EMBL" id="KEO45121.1"/>
    </source>
</evidence>
<proteinExistence type="predicted"/>
<dbReference type="Proteomes" id="UP000027855">
    <property type="component" value="Unassembled WGS sequence"/>
</dbReference>
<evidence type="ECO:0000313" key="5">
    <source>
        <dbReference type="Proteomes" id="UP000027855"/>
    </source>
</evidence>
<evidence type="ECO:0000313" key="3">
    <source>
        <dbReference type="EMBL" id="QGU80120.1"/>
    </source>
</evidence>
<dbReference type="Proteomes" id="UP000273998">
    <property type="component" value="Unassembled WGS sequence"/>
</dbReference>
<dbReference type="Proteomes" id="UP000422997">
    <property type="component" value="Chromosome"/>
</dbReference>
<dbReference type="EMBL" id="RJNF01000042">
    <property type="protein sequence ID" value="RSI53204.1"/>
    <property type="molecule type" value="Genomic_DNA"/>
</dbReference>
<reference evidence="4 7" key="4">
    <citation type="submission" date="2018-11" db="EMBL/GenBank/DDBJ databases">
        <title>Species Designations Belie Phenotypic and Genotypic Heterogeneity in Oral Streptococci.</title>
        <authorList>
            <person name="Velsko I."/>
        </authorList>
    </citation>
    <scope>NUCLEOTIDE SEQUENCE [LARGE SCALE GENOMIC DNA]</scope>
    <source>
        <strain evidence="4 7">BCC42</strain>
    </source>
</reference>
<dbReference type="EMBL" id="CP018187">
    <property type="protein sequence ID" value="QGU80120.1"/>
    <property type="molecule type" value="Genomic_DNA"/>
</dbReference>
<reference evidence="2 6" key="3">
    <citation type="submission" date="2017-08" db="EMBL/GenBank/DDBJ databases">
        <title>Streptococcus salivarius strain HS0302 Genome.</title>
        <authorList>
            <person name="Smith J."/>
            <person name="Deng P."/>
            <person name="Geng M."/>
        </authorList>
    </citation>
    <scope>NUCLEOTIDE SEQUENCE [LARGE SCALE GENOMIC DNA]</scope>
    <source>
        <strain evidence="2 6">HS0302</strain>
    </source>
</reference>
<organism evidence="1 5">
    <name type="scientific">Streptococcus salivarius</name>
    <dbReference type="NCBI Taxonomy" id="1304"/>
    <lineage>
        <taxon>Bacteria</taxon>
        <taxon>Bacillati</taxon>
        <taxon>Bacillota</taxon>
        <taxon>Bacilli</taxon>
        <taxon>Lactobacillales</taxon>
        <taxon>Streptococcaceae</taxon>
        <taxon>Streptococcus</taxon>
    </lineage>
</organism>
<gene>
    <name evidence="3" type="ORF">BSR19_02800</name>
    <name evidence="2" type="ORF">CKU37_06810</name>
    <name evidence="4" type="ORF">D8867_10270</name>
    <name evidence="1" type="ORF">DL07_02665</name>
</gene>
<sequence length="72" mass="8710">MFNIVRHFWLLITVKKYIKKYKLKVKVNNHFNSIRITTATNTLYFITFTKNCNYGKKLKKLGGVTFMHKLFY</sequence>
<dbReference type="AlphaFoldDB" id="A0A074IY49"/>
<evidence type="ECO:0000313" key="7">
    <source>
        <dbReference type="Proteomes" id="UP000273998"/>
    </source>
</evidence>
<dbReference type="EMBL" id="NSIW01000011">
    <property type="protein sequence ID" value="PZD56181.1"/>
    <property type="molecule type" value="Genomic_DNA"/>
</dbReference>
<evidence type="ECO:0000313" key="6">
    <source>
        <dbReference type="Proteomes" id="UP000248776"/>
    </source>
</evidence>
<evidence type="ECO:0000313" key="8">
    <source>
        <dbReference type="Proteomes" id="UP000422997"/>
    </source>
</evidence>
<evidence type="ECO:0000313" key="4">
    <source>
        <dbReference type="EMBL" id="RSI53204.1"/>
    </source>
</evidence>
<dbReference type="Proteomes" id="UP000248776">
    <property type="component" value="Unassembled WGS sequence"/>
</dbReference>
<name>A0A074IY49_STRSL</name>
<dbReference type="EMBL" id="JJMT01000014">
    <property type="protein sequence ID" value="KEO45121.1"/>
    <property type="molecule type" value="Genomic_DNA"/>
</dbReference>
<reference evidence="1 5" key="1">
    <citation type="submission" date="2014-04" db="EMBL/GenBank/DDBJ databases">
        <title>Variable characteristics of bacteriocin-producing Streptococcus salivarius strains isolated from Malaysian subjects.</title>
        <authorList>
            <person name="Philip K."/>
            <person name="Barbour A."/>
        </authorList>
    </citation>
    <scope>NUCLEOTIDE SEQUENCE [LARGE SCALE GENOMIC DNA]</scope>
    <source>
        <strain evidence="1 5">NU10</strain>
    </source>
</reference>
<evidence type="ECO:0000313" key="2">
    <source>
        <dbReference type="EMBL" id="PZD56181.1"/>
    </source>
</evidence>